<gene>
    <name evidence="15" type="ORF">BDV28DRAFT_164541</name>
</gene>
<dbReference type="Pfam" id="PF01794">
    <property type="entry name" value="Ferric_reduct"/>
    <property type="match status" value="1"/>
</dbReference>
<evidence type="ECO:0000256" key="8">
    <source>
        <dbReference type="ARBA" id="ARBA00022989"/>
    </source>
</evidence>
<dbReference type="GO" id="GO:0015677">
    <property type="term" value="P:copper ion import"/>
    <property type="evidence" value="ECO:0007669"/>
    <property type="project" value="TreeGrafter"/>
</dbReference>
<feature type="transmembrane region" description="Helical" evidence="13">
    <location>
        <begin position="449"/>
        <end position="472"/>
    </location>
</feature>
<feature type="transmembrane region" description="Helical" evidence="13">
    <location>
        <begin position="46"/>
        <end position="66"/>
    </location>
</feature>
<dbReference type="Proteomes" id="UP000327118">
    <property type="component" value="Unassembled WGS sequence"/>
</dbReference>
<feature type="transmembrane region" description="Helical" evidence="13">
    <location>
        <begin position="126"/>
        <end position="148"/>
    </location>
</feature>
<dbReference type="InterPro" id="IPR017938">
    <property type="entry name" value="Riboflavin_synthase-like_b-brl"/>
</dbReference>
<dbReference type="OrthoDB" id="167398at2759"/>
<keyword evidence="6 13" id="KW-0812">Transmembrane</keyword>
<comment type="similarity">
    <text evidence="2">Belongs to the ferric reductase (FRE) family.</text>
</comment>
<dbReference type="InterPro" id="IPR013121">
    <property type="entry name" value="Fe_red_NAD-bd_6"/>
</dbReference>
<comment type="subcellular location">
    <subcellularLocation>
        <location evidence="1">Cell membrane</location>
        <topology evidence="1">Multi-pass membrane protein</topology>
    </subcellularLocation>
</comment>
<dbReference type="CDD" id="cd06186">
    <property type="entry name" value="NOX_Duox_like_FAD_NADP"/>
    <property type="match status" value="1"/>
</dbReference>
<evidence type="ECO:0000256" key="7">
    <source>
        <dbReference type="ARBA" id="ARBA00022982"/>
    </source>
</evidence>
<dbReference type="AlphaFoldDB" id="A0A5N6ZAW4"/>
<evidence type="ECO:0000256" key="2">
    <source>
        <dbReference type="ARBA" id="ARBA00006278"/>
    </source>
</evidence>
<dbReference type="InterPro" id="IPR013130">
    <property type="entry name" value="Fe3_Rdtase_TM_dom"/>
</dbReference>
<evidence type="ECO:0000256" key="10">
    <source>
        <dbReference type="ARBA" id="ARBA00023065"/>
    </source>
</evidence>
<dbReference type="GO" id="GO:0006826">
    <property type="term" value="P:iron ion transport"/>
    <property type="evidence" value="ECO:0007669"/>
    <property type="project" value="TreeGrafter"/>
</dbReference>
<reference evidence="16" key="1">
    <citation type="submission" date="2019-04" db="EMBL/GenBank/DDBJ databases">
        <title>Friends and foes A comparative genomics studyof 23 Aspergillus species from section Flavi.</title>
        <authorList>
            <consortium name="DOE Joint Genome Institute"/>
            <person name="Kjaerbolling I."/>
            <person name="Vesth T."/>
            <person name="Frisvad J.C."/>
            <person name="Nybo J.L."/>
            <person name="Theobald S."/>
            <person name="Kildgaard S."/>
            <person name="Isbrandt T."/>
            <person name="Kuo A."/>
            <person name="Sato A."/>
            <person name="Lyhne E.K."/>
            <person name="Kogle M.E."/>
            <person name="Wiebenga A."/>
            <person name="Kun R.S."/>
            <person name="Lubbers R.J."/>
            <person name="Makela M.R."/>
            <person name="Barry K."/>
            <person name="Chovatia M."/>
            <person name="Clum A."/>
            <person name="Daum C."/>
            <person name="Haridas S."/>
            <person name="He G."/>
            <person name="LaButti K."/>
            <person name="Lipzen A."/>
            <person name="Mondo S."/>
            <person name="Riley R."/>
            <person name="Salamov A."/>
            <person name="Simmons B.A."/>
            <person name="Magnuson J.K."/>
            <person name="Henrissat B."/>
            <person name="Mortensen U.H."/>
            <person name="Larsen T.O."/>
            <person name="Devries R.P."/>
            <person name="Grigoriev I.V."/>
            <person name="Machida M."/>
            <person name="Baker S.E."/>
            <person name="Andersen M.R."/>
        </authorList>
    </citation>
    <scope>NUCLEOTIDE SEQUENCE [LARGE SCALE GENOMIC DNA]</scope>
    <source>
        <strain evidence="16">CBS 553.77</strain>
    </source>
</reference>
<proteinExistence type="inferred from homology"/>
<dbReference type="GO" id="GO:0006879">
    <property type="term" value="P:intracellular iron ion homeostasis"/>
    <property type="evidence" value="ECO:0007669"/>
    <property type="project" value="TreeGrafter"/>
</dbReference>
<keyword evidence="4" id="KW-0813">Transport</keyword>
<dbReference type="SFLD" id="SFLDG01168">
    <property type="entry name" value="Ferric_reductase_subgroup_(FRE"/>
    <property type="match status" value="1"/>
</dbReference>
<evidence type="ECO:0000256" key="1">
    <source>
        <dbReference type="ARBA" id="ARBA00004651"/>
    </source>
</evidence>
<organism evidence="15 16">
    <name type="scientific">Aspergillus coremiiformis</name>
    <dbReference type="NCBI Taxonomy" id="138285"/>
    <lineage>
        <taxon>Eukaryota</taxon>
        <taxon>Fungi</taxon>
        <taxon>Dikarya</taxon>
        <taxon>Ascomycota</taxon>
        <taxon>Pezizomycotina</taxon>
        <taxon>Eurotiomycetes</taxon>
        <taxon>Eurotiomycetidae</taxon>
        <taxon>Eurotiales</taxon>
        <taxon>Aspergillaceae</taxon>
        <taxon>Aspergillus</taxon>
        <taxon>Aspergillus subgen. Circumdati</taxon>
    </lineage>
</organism>
<dbReference type="GO" id="GO:0005886">
    <property type="term" value="C:plasma membrane"/>
    <property type="evidence" value="ECO:0007669"/>
    <property type="project" value="UniProtKB-SubCell"/>
</dbReference>
<protein>
    <recommendedName>
        <fullName evidence="3">ferric-chelate reductase (NADPH)</fullName>
        <ecNumber evidence="3">1.16.1.9</ecNumber>
    </recommendedName>
</protein>
<evidence type="ECO:0000313" key="16">
    <source>
        <dbReference type="Proteomes" id="UP000327118"/>
    </source>
</evidence>
<dbReference type="GO" id="GO:0052851">
    <property type="term" value="F:ferric-chelate reductase (NADPH) activity"/>
    <property type="evidence" value="ECO:0007669"/>
    <property type="project" value="UniProtKB-EC"/>
</dbReference>
<keyword evidence="7" id="KW-0249">Electron transport</keyword>
<sequence>MAHDIPESGPGVEHHWGYYNRQLPCTSDAGKCAYLDTVYHSHDLSILYSAILWAVVLGIVILCFIAHYCNPISRRSTPCVQKEDVRKHNSQSGLYRLRRSLSALYHRYLLQESLHPIFGRTTRFNVLVLAILAGYLIIFSFVGIVYQTWYSPVPGTSLRSTRVGLGPWADRIGVLAYALTPLAVLLCTRESLLSLCTGIPYHHFNFLHRWLGYIIYVQSALHTLGWTIVEGKLYQPQPETWNPFVAQEYIIWGIVAMIFLSFLVFFSTTWAIRLTGYEFFRKTHYVVAMLYVGACWGHWAQLSCWMIASLVVWLLDRGTRLLRMFLTHFGPQPDTSSWGLHIPKARLTCFPNAEDGDVVRLDFDHAHSPWEIGQHFYLCFPSLSIWQSHPMTPCSVPGGSTQSHTYIIRAKQGITKDLARQAPTPTPIVLSGPYGQPTVDNDLHCTDDINLFCLAAGTGITFILPLLQAIVLTRFFPSRRSLVELVWIIRRTSDMQWLAPELHALRSAAQSCPHFHIHIYITREGPANIDPFIPDSEPQFTIHPSPPNIPSHLTDFIHRTPPNPTRVLASGPQSLISSLRTTIASLNDPTQVWRGNERRDVSLFHDER</sequence>
<keyword evidence="8 13" id="KW-1133">Transmembrane helix</keyword>
<keyword evidence="11 13" id="KW-0472">Membrane</keyword>
<dbReference type="InterPro" id="IPR017927">
    <property type="entry name" value="FAD-bd_FR_type"/>
</dbReference>
<dbReference type="Pfam" id="PF08022">
    <property type="entry name" value="FAD_binding_8"/>
    <property type="match status" value="1"/>
</dbReference>
<dbReference type="SFLD" id="SFLDS00052">
    <property type="entry name" value="Ferric_Reductase_Domain"/>
    <property type="match status" value="1"/>
</dbReference>
<keyword evidence="9" id="KW-0560">Oxidoreductase</keyword>
<keyword evidence="10" id="KW-0406">Ion transport</keyword>
<feature type="transmembrane region" description="Helical" evidence="13">
    <location>
        <begin position="284"/>
        <end position="315"/>
    </location>
</feature>
<dbReference type="EC" id="1.16.1.9" evidence="3"/>
<dbReference type="InterPro" id="IPR013112">
    <property type="entry name" value="FAD-bd_8"/>
</dbReference>
<evidence type="ECO:0000256" key="3">
    <source>
        <dbReference type="ARBA" id="ARBA00012668"/>
    </source>
</evidence>
<keyword evidence="5" id="KW-1003">Cell membrane</keyword>
<evidence type="ECO:0000313" key="15">
    <source>
        <dbReference type="EMBL" id="KAE8354016.1"/>
    </source>
</evidence>
<accession>A0A5N6ZAW4</accession>
<evidence type="ECO:0000256" key="9">
    <source>
        <dbReference type="ARBA" id="ARBA00023002"/>
    </source>
</evidence>
<dbReference type="SUPFAM" id="SSF63380">
    <property type="entry name" value="Riboflavin synthase domain-like"/>
    <property type="match status" value="1"/>
</dbReference>
<dbReference type="InterPro" id="IPR039261">
    <property type="entry name" value="FNR_nucleotide-bd"/>
</dbReference>
<dbReference type="InterPro" id="IPR051410">
    <property type="entry name" value="Ferric/Cupric_Reductase"/>
</dbReference>
<dbReference type="EMBL" id="ML739082">
    <property type="protein sequence ID" value="KAE8354016.1"/>
    <property type="molecule type" value="Genomic_DNA"/>
</dbReference>
<feature type="transmembrane region" description="Helical" evidence="13">
    <location>
        <begin position="210"/>
        <end position="229"/>
    </location>
</feature>
<evidence type="ECO:0000256" key="6">
    <source>
        <dbReference type="ARBA" id="ARBA00022692"/>
    </source>
</evidence>
<evidence type="ECO:0000256" key="13">
    <source>
        <dbReference type="SAM" id="Phobius"/>
    </source>
</evidence>
<dbReference type="Pfam" id="PF08030">
    <property type="entry name" value="NAD_binding_6"/>
    <property type="match status" value="1"/>
</dbReference>
<dbReference type="PANTHER" id="PTHR32361:SF3">
    <property type="entry name" value="REDUCTASE, PUTATIVE (AFU_ORTHOLOGUE AFUA_6G13750)-RELATED"/>
    <property type="match status" value="1"/>
</dbReference>
<feature type="transmembrane region" description="Helical" evidence="13">
    <location>
        <begin position="249"/>
        <end position="272"/>
    </location>
</feature>
<keyword evidence="16" id="KW-1185">Reference proteome</keyword>
<dbReference type="PANTHER" id="PTHR32361">
    <property type="entry name" value="FERRIC/CUPRIC REDUCTASE TRANSMEMBRANE COMPONENT"/>
    <property type="match status" value="1"/>
</dbReference>
<evidence type="ECO:0000256" key="4">
    <source>
        <dbReference type="ARBA" id="ARBA00022448"/>
    </source>
</evidence>
<dbReference type="PROSITE" id="PS51384">
    <property type="entry name" value="FAD_FR"/>
    <property type="match status" value="1"/>
</dbReference>
<dbReference type="SUPFAM" id="SSF52343">
    <property type="entry name" value="Ferredoxin reductase-like, C-terminal NADP-linked domain"/>
    <property type="match status" value="1"/>
</dbReference>
<name>A0A5N6ZAW4_9EURO</name>
<dbReference type="Gene3D" id="3.40.50.80">
    <property type="entry name" value="Nucleotide-binding domain of ferredoxin-NADP reductase (FNR) module"/>
    <property type="match status" value="1"/>
</dbReference>
<evidence type="ECO:0000259" key="14">
    <source>
        <dbReference type="PROSITE" id="PS51384"/>
    </source>
</evidence>
<evidence type="ECO:0000256" key="12">
    <source>
        <dbReference type="ARBA" id="ARBA00048483"/>
    </source>
</evidence>
<feature type="domain" description="FAD-binding FR-type" evidence="14">
    <location>
        <begin position="311"/>
        <end position="440"/>
    </location>
</feature>
<evidence type="ECO:0000256" key="5">
    <source>
        <dbReference type="ARBA" id="ARBA00022475"/>
    </source>
</evidence>
<comment type="catalytic activity">
    <reaction evidence="12">
        <text>2 a Fe(II)-siderophore + NADP(+) + H(+) = 2 a Fe(III)-siderophore + NADPH</text>
        <dbReference type="Rhea" id="RHEA:28795"/>
        <dbReference type="Rhea" id="RHEA-COMP:11342"/>
        <dbReference type="Rhea" id="RHEA-COMP:11344"/>
        <dbReference type="ChEBI" id="CHEBI:15378"/>
        <dbReference type="ChEBI" id="CHEBI:29033"/>
        <dbReference type="ChEBI" id="CHEBI:29034"/>
        <dbReference type="ChEBI" id="CHEBI:57783"/>
        <dbReference type="ChEBI" id="CHEBI:58349"/>
        <dbReference type="EC" id="1.16.1.9"/>
    </reaction>
</comment>
<evidence type="ECO:0000256" key="11">
    <source>
        <dbReference type="ARBA" id="ARBA00023136"/>
    </source>
</evidence>